<evidence type="ECO:0000313" key="5">
    <source>
        <dbReference type="Proteomes" id="UP000683428"/>
    </source>
</evidence>
<dbReference type="KEGG" id="aiq:Azoinq_06640"/>
<sequence>MEAKPVQLQHLSKEESFGYDRKTLDYIRNAAAHGLYEIRGMGAKRKLPNFDDLVFLGASMSRYPLEGYREKCLTKTVLGTRFAKKPIELEIPITIAGMSFGALSANVKEALGRAATEVGTSTTTGDGGMTPEERLSSKTLVYQCLPSRYGFNPDDVRRADAIEVVIGQGAKPGGGGMLLGQKVSERVAGMRTLPAGVDQRSACRHPDWTGPDDLAIKIHELREMTDWEKPIYVKVGATRTFNDVKLAVHAGADVVVVDGMQGGTAATQTCFIEHIGIPTLAALRQAVDALEDLDMKGKVQLIISGGVRTGPDVAKALAMGADAVSIGQGVMIAMGCNGETYYQNGQHHSALADYQALGTVPGYCHHCHTGKCPVGITTQDPILEQRLEPEMGAKHLKNYLKTLNMELTTIARACGKQNVHHLEREDLVALTLEAAAMAHVPLAGTSWIPGVGGY</sequence>
<dbReference type="RefSeq" id="WP_216130728.1">
    <property type="nucleotide sequence ID" value="NZ_CP064782.1"/>
</dbReference>
<dbReference type="Pfam" id="PF01645">
    <property type="entry name" value="Glu_synthase"/>
    <property type="match status" value="2"/>
</dbReference>
<name>A0A975SPV9_9RHOO</name>
<dbReference type="PANTHER" id="PTHR43819:SF1">
    <property type="entry name" value="ARCHAEAL-TYPE GLUTAMATE SYNTHASE [NADPH]"/>
    <property type="match status" value="1"/>
</dbReference>
<keyword evidence="1" id="KW-0560">Oxidoreductase</keyword>
<dbReference type="Proteomes" id="UP000683428">
    <property type="component" value="Chromosome"/>
</dbReference>
<evidence type="ECO:0000313" key="4">
    <source>
        <dbReference type="EMBL" id="QWT50258.1"/>
    </source>
</evidence>
<feature type="domain" description="Glutamate synthase" evidence="3">
    <location>
        <begin position="78"/>
        <end position="337"/>
    </location>
</feature>
<feature type="domain" description="Glutamate synthase" evidence="3">
    <location>
        <begin position="363"/>
        <end position="416"/>
    </location>
</feature>
<dbReference type="CDD" id="cd02808">
    <property type="entry name" value="GltS_FMN"/>
    <property type="match status" value="1"/>
</dbReference>
<organism evidence="4 5">
    <name type="scientific">Azospira inquinata</name>
    <dbReference type="NCBI Taxonomy" id="2785627"/>
    <lineage>
        <taxon>Bacteria</taxon>
        <taxon>Pseudomonadati</taxon>
        <taxon>Pseudomonadota</taxon>
        <taxon>Betaproteobacteria</taxon>
        <taxon>Rhodocyclales</taxon>
        <taxon>Rhodocyclaceae</taxon>
        <taxon>Azospira</taxon>
    </lineage>
</organism>
<dbReference type="PANTHER" id="PTHR43819">
    <property type="entry name" value="ARCHAEAL-TYPE GLUTAMATE SYNTHASE [NADPH]"/>
    <property type="match status" value="1"/>
</dbReference>
<gene>
    <name evidence="4" type="ORF">Azoinq_06640</name>
</gene>
<reference evidence="4" key="1">
    <citation type="submission" date="2020-11" db="EMBL/GenBank/DDBJ databases">
        <title>Azospira inquinata sp. nov.</title>
        <authorList>
            <person name="Moe W.M."/>
            <person name="Mikes M.C."/>
        </authorList>
    </citation>
    <scope>NUCLEOTIDE SEQUENCE</scope>
    <source>
        <strain evidence="4">Azo-3</strain>
    </source>
</reference>
<dbReference type="GO" id="GO:0015930">
    <property type="term" value="F:glutamate synthase activity"/>
    <property type="evidence" value="ECO:0007669"/>
    <property type="project" value="InterPro"/>
</dbReference>
<dbReference type="InterPro" id="IPR043578">
    <property type="entry name" value="GltB_archl_type"/>
</dbReference>
<dbReference type="GO" id="GO:0006537">
    <property type="term" value="P:glutamate biosynthetic process"/>
    <property type="evidence" value="ECO:0007669"/>
    <property type="project" value="InterPro"/>
</dbReference>
<accession>A0A975SPV9</accession>
<dbReference type="PIRSF" id="PIRSF500061">
    <property type="entry name" value="GOGAT_lg2_archl"/>
    <property type="match status" value="1"/>
</dbReference>
<dbReference type="InterPro" id="IPR024188">
    <property type="entry name" value="GltB"/>
</dbReference>
<keyword evidence="5" id="KW-1185">Reference proteome</keyword>
<dbReference type="EMBL" id="CP064782">
    <property type="protein sequence ID" value="QWT50258.1"/>
    <property type="molecule type" value="Genomic_DNA"/>
</dbReference>
<comment type="similarity">
    <text evidence="2">Belongs to the glutamate synthase family.</text>
</comment>
<evidence type="ECO:0000259" key="3">
    <source>
        <dbReference type="Pfam" id="PF01645"/>
    </source>
</evidence>
<dbReference type="InterPro" id="IPR002932">
    <property type="entry name" value="Glu_synthdom"/>
</dbReference>
<evidence type="ECO:0000256" key="1">
    <source>
        <dbReference type="ARBA" id="ARBA00023002"/>
    </source>
</evidence>
<dbReference type="PIRSF" id="PIRSF006429">
    <property type="entry name" value="GOGAT_lg_2"/>
    <property type="match status" value="1"/>
</dbReference>
<evidence type="ECO:0000256" key="2">
    <source>
        <dbReference type="PIRNR" id="PIRNR006429"/>
    </source>
</evidence>
<dbReference type="AlphaFoldDB" id="A0A975SPV9"/>
<protein>
    <submittedName>
        <fullName evidence="4">FMN-binding glutamate synthase family protein</fullName>
    </submittedName>
</protein>
<proteinExistence type="inferred from homology"/>